<feature type="compositionally biased region" description="Basic and acidic residues" evidence="1">
    <location>
        <begin position="155"/>
        <end position="171"/>
    </location>
</feature>
<dbReference type="RefSeq" id="XP_020060753.1">
    <property type="nucleotide sequence ID" value="XM_020204106.1"/>
</dbReference>
<protein>
    <submittedName>
        <fullName evidence="2">Uncharacterized protein</fullName>
    </submittedName>
</protein>
<evidence type="ECO:0000313" key="3">
    <source>
        <dbReference type="Proteomes" id="UP000184546"/>
    </source>
</evidence>
<evidence type="ECO:0000256" key="1">
    <source>
        <dbReference type="SAM" id="MobiDB-lite"/>
    </source>
</evidence>
<evidence type="ECO:0000313" key="2">
    <source>
        <dbReference type="EMBL" id="OJK04414.1"/>
    </source>
</evidence>
<dbReference type="AlphaFoldDB" id="A0A1L9X7V5"/>
<dbReference type="GeneID" id="30977920"/>
<dbReference type="OrthoDB" id="10574400at2759"/>
<keyword evidence="3" id="KW-1185">Reference proteome</keyword>
<dbReference type="EMBL" id="KV878970">
    <property type="protein sequence ID" value="OJK04414.1"/>
    <property type="molecule type" value="Genomic_DNA"/>
</dbReference>
<accession>A0A1L9X7V5</accession>
<feature type="region of interest" description="Disordered" evidence="1">
    <location>
        <begin position="138"/>
        <end position="171"/>
    </location>
</feature>
<gene>
    <name evidence="2" type="ORF">ASPACDRAFT_74037</name>
</gene>
<proteinExistence type="predicted"/>
<dbReference type="VEuPathDB" id="FungiDB:ASPACDRAFT_74037"/>
<reference evidence="3" key="1">
    <citation type="journal article" date="2017" name="Genome Biol.">
        <title>Comparative genomics reveals high biological diversity and specific adaptations in the industrially and medically important fungal genus Aspergillus.</title>
        <authorList>
            <person name="de Vries R.P."/>
            <person name="Riley R."/>
            <person name="Wiebenga A."/>
            <person name="Aguilar-Osorio G."/>
            <person name="Amillis S."/>
            <person name="Uchima C.A."/>
            <person name="Anderluh G."/>
            <person name="Asadollahi M."/>
            <person name="Askin M."/>
            <person name="Barry K."/>
            <person name="Battaglia E."/>
            <person name="Bayram O."/>
            <person name="Benocci T."/>
            <person name="Braus-Stromeyer S.A."/>
            <person name="Caldana C."/>
            <person name="Canovas D."/>
            <person name="Cerqueira G.C."/>
            <person name="Chen F."/>
            <person name="Chen W."/>
            <person name="Choi C."/>
            <person name="Clum A."/>
            <person name="Dos Santos R.A."/>
            <person name="Damasio A.R."/>
            <person name="Diallinas G."/>
            <person name="Emri T."/>
            <person name="Fekete E."/>
            <person name="Flipphi M."/>
            <person name="Freyberg S."/>
            <person name="Gallo A."/>
            <person name="Gournas C."/>
            <person name="Habgood R."/>
            <person name="Hainaut M."/>
            <person name="Harispe M.L."/>
            <person name="Henrissat B."/>
            <person name="Hilden K.S."/>
            <person name="Hope R."/>
            <person name="Hossain A."/>
            <person name="Karabika E."/>
            <person name="Karaffa L."/>
            <person name="Karanyi Z."/>
            <person name="Krasevec N."/>
            <person name="Kuo A."/>
            <person name="Kusch H."/>
            <person name="LaButti K."/>
            <person name="Lagendijk E.L."/>
            <person name="Lapidus A."/>
            <person name="Levasseur A."/>
            <person name="Lindquist E."/>
            <person name="Lipzen A."/>
            <person name="Logrieco A.F."/>
            <person name="MacCabe A."/>
            <person name="Maekelae M.R."/>
            <person name="Malavazi I."/>
            <person name="Melin P."/>
            <person name="Meyer V."/>
            <person name="Mielnichuk N."/>
            <person name="Miskei M."/>
            <person name="Molnar A.P."/>
            <person name="Mule G."/>
            <person name="Ngan C.Y."/>
            <person name="Orejas M."/>
            <person name="Orosz E."/>
            <person name="Ouedraogo J.P."/>
            <person name="Overkamp K.M."/>
            <person name="Park H.-S."/>
            <person name="Perrone G."/>
            <person name="Piumi F."/>
            <person name="Punt P.J."/>
            <person name="Ram A.F."/>
            <person name="Ramon A."/>
            <person name="Rauscher S."/>
            <person name="Record E."/>
            <person name="Riano-Pachon D.M."/>
            <person name="Robert V."/>
            <person name="Roehrig J."/>
            <person name="Ruller R."/>
            <person name="Salamov A."/>
            <person name="Salih N.S."/>
            <person name="Samson R.A."/>
            <person name="Sandor E."/>
            <person name="Sanguinetti M."/>
            <person name="Schuetze T."/>
            <person name="Sepcic K."/>
            <person name="Shelest E."/>
            <person name="Sherlock G."/>
            <person name="Sophianopoulou V."/>
            <person name="Squina F.M."/>
            <person name="Sun H."/>
            <person name="Susca A."/>
            <person name="Todd R.B."/>
            <person name="Tsang A."/>
            <person name="Unkles S.E."/>
            <person name="van de Wiele N."/>
            <person name="van Rossen-Uffink D."/>
            <person name="Oliveira J.V."/>
            <person name="Vesth T.C."/>
            <person name="Visser J."/>
            <person name="Yu J.-H."/>
            <person name="Zhou M."/>
            <person name="Andersen M.R."/>
            <person name="Archer D.B."/>
            <person name="Baker S.E."/>
            <person name="Benoit I."/>
            <person name="Brakhage A.A."/>
            <person name="Braus G.H."/>
            <person name="Fischer R."/>
            <person name="Frisvad J.C."/>
            <person name="Goldman G.H."/>
            <person name="Houbraken J."/>
            <person name="Oakley B."/>
            <person name="Pocsi I."/>
            <person name="Scazzocchio C."/>
            <person name="Seiboth B."/>
            <person name="vanKuyk P.A."/>
            <person name="Wortman J."/>
            <person name="Dyer P.S."/>
            <person name="Grigoriev I.V."/>
        </authorList>
    </citation>
    <scope>NUCLEOTIDE SEQUENCE [LARGE SCALE GENOMIC DNA]</scope>
    <source>
        <strain evidence="3">ATCC 16872 / CBS 172.66 / WB 5094</strain>
    </source>
</reference>
<dbReference type="Proteomes" id="UP000184546">
    <property type="component" value="Unassembled WGS sequence"/>
</dbReference>
<organism evidence="2 3">
    <name type="scientific">Aspergillus aculeatus (strain ATCC 16872 / CBS 172.66 / WB 5094)</name>
    <dbReference type="NCBI Taxonomy" id="690307"/>
    <lineage>
        <taxon>Eukaryota</taxon>
        <taxon>Fungi</taxon>
        <taxon>Dikarya</taxon>
        <taxon>Ascomycota</taxon>
        <taxon>Pezizomycotina</taxon>
        <taxon>Eurotiomycetes</taxon>
        <taxon>Eurotiomycetidae</taxon>
        <taxon>Eurotiales</taxon>
        <taxon>Aspergillaceae</taxon>
        <taxon>Aspergillus</taxon>
        <taxon>Aspergillus subgen. Circumdati</taxon>
    </lineage>
</organism>
<sequence length="189" mass="21488">MSSSSDDDVRGVESAIIEMLRASMPDMRFLIVTEPIYHEYLDLQDLPIPSSRWDLMFVLDWNGWPWTLDDVIDQILGESASALKLWEYAIDLWGSVIRFVSAKSLMYQGYRAPLLSSIDGDFDVYPYADPDDLAALDNFWPDGDEEDEGSPSNEAEGKQSSHDSDEPDYTDDKLCFDVARLCVTDDDDY</sequence>
<name>A0A1L9X7V5_ASPA1</name>